<dbReference type="RefSeq" id="WP_177115123.1">
    <property type="nucleotide sequence ID" value="NZ_JACARF010000023.1"/>
</dbReference>
<name>A0A7Y8K7N4_9PSED</name>
<accession>A0A7Y8K7N4</accession>
<comment type="similarity">
    <text evidence="1">Belongs to the NipSnap family.</text>
</comment>
<evidence type="ECO:0000259" key="2">
    <source>
        <dbReference type="Pfam" id="PF07978"/>
    </source>
</evidence>
<proteinExistence type="inferred from homology"/>
<dbReference type="Gene3D" id="3.30.70.100">
    <property type="match status" value="1"/>
</dbReference>
<dbReference type="InterPro" id="IPR012577">
    <property type="entry name" value="NIPSNAP"/>
</dbReference>
<dbReference type="PANTHER" id="PTHR21017">
    <property type="entry name" value="NIPSNAP-RELATED"/>
    <property type="match status" value="1"/>
</dbReference>
<evidence type="ECO:0000313" key="3">
    <source>
        <dbReference type="EMBL" id="NWE77770.1"/>
    </source>
</evidence>
<protein>
    <submittedName>
        <fullName evidence="3">NIPSNAP family protein</fullName>
    </submittedName>
</protein>
<dbReference type="InterPro" id="IPR051557">
    <property type="entry name" value="NipSnap_domain"/>
</dbReference>
<evidence type="ECO:0000256" key="1">
    <source>
        <dbReference type="ARBA" id="ARBA00005291"/>
    </source>
</evidence>
<gene>
    <name evidence="3" type="ORF">HX828_19560</name>
</gene>
<sequence length="104" mass="11927">MLIEQRVYHLKPGSLHEFLKIYEQEGMAIQLESLGNLIGYFQPQTGDLNRVIHLWGFESLDDRNARRVALSANPRWREFLGKVGDFVTAQHAEILSGTSFSPIR</sequence>
<feature type="domain" description="NIPSNAP" evidence="2">
    <location>
        <begin position="4"/>
        <end position="102"/>
    </location>
</feature>
<dbReference type="EMBL" id="JACARF010000023">
    <property type="protein sequence ID" value="NWE77770.1"/>
    <property type="molecule type" value="Genomic_DNA"/>
</dbReference>
<dbReference type="SUPFAM" id="SSF54909">
    <property type="entry name" value="Dimeric alpha+beta barrel"/>
    <property type="match status" value="1"/>
</dbReference>
<reference evidence="3 4" key="1">
    <citation type="submission" date="2020-04" db="EMBL/GenBank/DDBJ databases">
        <title>Molecular characterization of pseudomonads from Agaricus bisporus reveal novel blotch 2 pathogens in Western Europe.</title>
        <authorList>
            <person name="Taparia T."/>
            <person name="Krijger M."/>
            <person name="Haynes E."/>
            <person name="Elpinstone J.G."/>
            <person name="Noble R."/>
            <person name="Van Der Wolf J."/>
        </authorList>
    </citation>
    <scope>NUCLEOTIDE SEQUENCE [LARGE SCALE GENOMIC DNA]</scope>
    <source>
        <strain evidence="3 4">IPO3781</strain>
    </source>
</reference>
<dbReference type="Pfam" id="PF07978">
    <property type="entry name" value="NIPSNAP"/>
    <property type="match status" value="1"/>
</dbReference>
<evidence type="ECO:0000313" key="4">
    <source>
        <dbReference type="Proteomes" id="UP000537188"/>
    </source>
</evidence>
<dbReference type="AlphaFoldDB" id="A0A7Y8K7N4"/>
<comment type="caution">
    <text evidence="3">The sequence shown here is derived from an EMBL/GenBank/DDBJ whole genome shotgun (WGS) entry which is preliminary data.</text>
</comment>
<dbReference type="InterPro" id="IPR011008">
    <property type="entry name" value="Dimeric_a/b-barrel"/>
</dbReference>
<organism evidence="3 4">
    <name type="scientific">Pseudomonas yamanorum</name>
    <dbReference type="NCBI Taxonomy" id="515393"/>
    <lineage>
        <taxon>Bacteria</taxon>
        <taxon>Pseudomonadati</taxon>
        <taxon>Pseudomonadota</taxon>
        <taxon>Gammaproteobacteria</taxon>
        <taxon>Pseudomonadales</taxon>
        <taxon>Pseudomonadaceae</taxon>
        <taxon>Pseudomonas</taxon>
    </lineage>
</organism>
<dbReference type="PANTHER" id="PTHR21017:SF17">
    <property type="entry name" value="PROTEIN NIPSNAP"/>
    <property type="match status" value="1"/>
</dbReference>
<dbReference type="Proteomes" id="UP000537188">
    <property type="component" value="Unassembled WGS sequence"/>
</dbReference>